<comment type="cofactor">
    <cofactor evidence="1">
        <name>Zn(2+)</name>
        <dbReference type="ChEBI" id="CHEBI:29105"/>
    </cofactor>
</comment>
<proteinExistence type="inferred from homology"/>
<dbReference type="PANTHER" id="PTHR11705">
    <property type="entry name" value="PROTEASE FAMILY M14 CARBOXYPEPTIDASE A,B"/>
    <property type="match status" value="1"/>
</dbReference>
<name>A0A7W9W9P0_ARMRO</name>
<evidence type="ECO:0000256" key="2">
    <source>
        <dbReference type="ARBA" id="ARBA00005988"/>
    </source>
</evidence>
<accession>A0A7W9W9P0</accession>
<keyword evidence="6" id="KW-0482">Metalloprotease</keyword>
<keyword evidence="5" id="KW-0862">Zinc</keyword>
<gene>
    <name evidence="9" type="ORF">HNQ39_005264</name>
</gene>
<dbReference type="GO" id="GO:0004181">
    <property type="term" value="F:metallocarboxypeptidase activity"/>
    <property type="evidence" value="ECO:0007669"/>
    <property type="project" value="InterPro"/>
</dbReference>
<dbReference type="Gene3D" id="3.40.630.10">
    <property type="entry name" value="Zn peptidases"/>
    <property type="match status" value="1"/>
</dbReference>
<dbReference type="PROSITE" id="PS52035">
    <property type="entry name" value="PEPTIDASE_M14"/>
    <property type="match status" value="1"/>
</dbReference>
<comment type="similarity">
    <text evidence="2 7">Belongs to the peptidase M14 family.</text>
</comment>
<reference evidence="9 10" key="1">
    <citation type="submission" date="2020-08" db="EMBL/GenBank/DDBJ databases">
        <title>Genomic Encyclopedia of Type Strains, Phase IV (KMG-IV): sequencing the most valuable type-strain genomes for metagenomic binning, comparative biology and taxonomic classification.</title>
        <authorList>
            <person name="Goeker M."/>
        </authorList>
    </citation>
    <scope>NUCLEOTIDE SEQUENCE [LARGE SCALE GENOMIC DNA]</scope>
    <source>
        <strain evidence="9 10">DSM 23562</strain>
    </source>
</reference>
<dbReference type="Pfam" id="PF00246">
    <property type="entry name" value="Peptidase_M14"/>
    <property type="match status" value="1"/>
</dbReference>
<keyword evidence="4" id="KW-0378">Hydrolase</keyword>
<evidence type="ECO:0000313" key="10">
    <source>
        <dbReference type="Proteomes" id="UP000520814"/>
    </source>
</evidence>
<organism evidence="9 10">
    <name type="scientific">Armatimonas rosea</name>
    <dbReference type="NCBI Taxonomy" id="685828"/>
    <lineage>
        <taxon>Bacteria</taxon>
        <taxon>Bacillati</taxon>
        <taxon>Armatimonadota</taxon>
        <taxon>Armatimonadia</taxon>
        <taxon>Armatimonadales</taxon>
        <taxon>Armatimonadaceae</taxon>
        <taxon>Armatimonas</taxon>
    </lineage>
</organism>
<feature type="active site" description="Proton donor/acceptor" evidence="7">
    <location>
        <position position="340"/>
    </location>
</feature>
<dbReference type="InterPro" id="IPR000834">
    <property type="entry name" value="Peptidase_M14"/>
</dbReference>
<evidence type="ECO:0000256" key="4">
    <source>
        <dbReference type="ARBA" id="ARBA00022801"/>
    </source>
</evidence>
<dbReference type="GO" id="GO:0008270">
    <property type="term" value="F:zinc ion binding"/>
    <property type="evidence" value="ECO:0007669"/>
    <property type="project" value="InterPro"/>
</dbReference>
<evidence type="ECO:0000313" key="9">
    <source>
        <dbReference type="EMBL" id="MBB6053430.1"/>
    </source>
</evidence>
<keyword evidence="3" id="KW-0645">Protease</keyword>
<dbReference type="GO" id="GO:0005615">
    <property type="term" value="C:extracellular space"/>
    <property type="evidence" value="ECO:0007669"/>
    <property type="project" value="TreeGrafter"/>
</dbReference>
<feature type="domain" description="Peptidase M14" evidence="8">
    <location>
        <begin position="8"/>
        <end position="366"/>
    </location>
</feature>
<dbReference type="CDD" id="cd06905">
    <property type="entry name" value="M14-like"/>
    <property type="match status" value="1"/>
</dbReference>
<evidence type="ECO:0000256" key="6">
    <source>
        <dbReference type="ARBA" id="ARBA00023049"/>
    </source>
</evidence>
<dbReference type="EMBL" id="JACHGW010000006">
    <property type="protein sequence ID" value="MBB6053430.1"/>
    <property type="molecule type" value="Genomic_DNA"/>
</dbReference>
<dbReference type="PRINTS" id="PR00765">
    <property type="entry name" value="CRBOXYPTASEA"/>
</dbReference>
<dbReference type="GO" id="GO:0006508">
    <property type="term" value="P:proteolysis"/>
    <property type="evidence" value="ECO:0007669"/>
    <property type="project" value="UniProtKB-KW"/>
</dbReference>
<evidence type="ECO:0000256" key="3">
    <source>
        <dbReference type="ARBA" id="ARBA00022670"/>
    </source>
</evidence>
<protein>
    <submittedName>
        <fullName evidence="9">Murein tripeptide amidase MpaA</fullName>
    </submittedName>
</protein>
<comment type="caution">
    <text evidence="9">The sequence shown here is derived from an EMBL/GenBank/DDBJ whole genome shotgun (WGS) entry which is preliminary data.</text>
</comment>
<dbReference type="PANTHER" id="PTHR11705:SF143">
    <property type="entry name" value="SLL0236 PROTEIN"/>
    <property type="match status" value="1"/>
</dbReference>
<evidence type="ECO:0000256" key="5">
    <source>
        <dbReference type="ARBA" id="ARBA00022833"/>
    </source>
</evidence>
<sequence length="570" mass="64208">MSFFPFDRYIKHDELTAGLQAVAAAFPNLVKIESIGKSFEGRDIWCATVTNFETGPDTEKPAVWGDANIHATEVSPTTALTYLLEKLVTGYGTDPEITRALDTRAFYLVPRVNPDGAELYLTTGRSIRSSTRPYPYDEEALEGVKREDVNGDGLALQMRLLDPDGPWKKDSVDPRLMVRRDPTETGGEYYRILPEGFYKNYDGISLKMQGNKEGLDLNRNFPGHWRTESEQYGAGPYPTSEPEARALVAFITGHKNICHAVTFHTYSGVLLRPYGTQADESFPAEDLWTYQTIGKKGTELTGYPAVSVYHDFKYHPKEVITGVFDDWCYEHLGIFAWTTEIWSPQRQAGITEGFDDKTKQGAFKFTTWGRNHDLEDDRKLLEWADSQLEGKGYYDWTPFEHPDLGPVEIGGWDMLYSFRNPPPQFLEKEIAPFSDWLLWQALTTPRLALHQLDVAFLGEDTWHVRLVVKNTGWLPSYVTKKALERKYARAVVAELTLPEGASLVTGKERLEVGQVEGFCYKPPANGGYTADTTEDRARAEWIVKAAAGTELTVTARHERAGVVRATVTLG</sequence>
<evidence type="ECO:0000259" key="8">
    <source>
        <dbReference type="PROSITE" id="PS52035"/>
    </source>
</evidence>
<dbReference type="SUPFAM" id="SSF53187">
    <property type="entry name" value="Zn-dependent exopeptidases"/>
    <property type="match status" value="1"/>
</dbReference>
<dbReference type="Proteomes" id="UP000520814">
    <property type="component" value="Unassembled WGS sequence"/>
</dbReference>
<evidence type="ECO:0000256" key="7">
    <source>
        <dbReference type="PROSITE-ProRule" id="PRU01379"/>
    </source>
</evidence>
<dbReference type="RefSeq" id="WP_184203523.1">
    <property type="nucleotide sequence ID" value="NZ_JACHGW010000006.1"/>
</dbReference>
<dbReference type="AlphaFoldDB" id="A0A7W9W9P0"/>
<evidence type="ECO:0000256" key="1">
    <source>
        <dbReference type="ARBA" id="ARBA00001947"/>
    </source>
</evidence>
<keyword evidence="10" id="KW-1185">Reference proteome</keyword>
<dbReference type="SMART" id="SM00631">
    <property type="entry name" value="Zn_pept"/>
    <property type="match status" value="1"/>
</dbReference>